<dbReference type="PANTHER" id="PTHR24369">
    <property type="entry name" value="ANTIGEN BSP, PUTATIVE-RELATED"/>
    <property type="match status" value="1"/>
</dbReference>
<dbReference type="GeneTree" id="ENSGT00940000166731"/>
<accession>A0A4W6FKP5</accession>
<reference evidence="6" key="3">
    <citation type="submission" date="2025-09" db="UniProtKB">
        <authorList>
            <consortium name="Ensembl"/>
        </authorList>
    </citation>
    <scope>IDENTIFICATION</scope>
</reference>
<reference evidence="6" key="2">
    <citation type="submission" date="2025-08" db="UniProtKB">
        <authorList>
            <consortium name="Ensembl"/>
        </authorList>
    </citation>
    <scope>IDENTIFICATION</scope>
</reference>
<evidence type="ECO:0000313" key="6">
    <source>
        <dbReference type="Ensembl" id="ENSLCAP00010051151.1"/>
    </source>
</evidence>
<dbReference type="SUPFAM" id="SSF52058">
    <property type="entry name" value="L domain-like"/>
    <property type="match status" value="1"/>
</dbReference>
<evidence type="ECO:0000256" key="1">
    <source>
        <dbReference type="ARBA" id="ARBA00022614"/>
    </source>
</evidence>
<keyword evidence="2 4" id="KW-0732">Signal</keyword>
<dbReference type="AlphaFoldDB" id="A0A4W6FKP5"/>
<sequence>MGKDLSLTLFLVLLLCHEGNTESQTSCPYRCQCFTPAQVLCAEEWMTSLPRNMSKQVKDFINSLRKVGPKLFENQLFMQQLYLSDNQLETLPLGLLDPFVIQHTVRLHGNPWKCDCHMWYLHDWVLRNSQDIEMLDRMLCESPGFLRKRTVVSIDKDQLVCQVSKGEMPDLSNCSLQASGDTLVVKCKVDKCSPLTVKVLFQDNDGNIEEHLLKNEPEHSQCSNDTMTESPIL</sequence>
<protein>
    <recommendedName>
        <fullName evidence="5">LRRCT domain-containing protein</fullName>
    </recommendedName>
</protein>
<evidence type="ECO:0000259" key="5">
    <source>
        <dbReference type="SMART" id="SM00082"/>
    </source>
</evidence>
<keyword evidence="3" id="KW-0677">Repeat</keyword>
<evidence type="ECO:0000256" key="2">
    <source>
        <dbReference type="ARBA" id="ARBA00022729"/>
    </source>
</evidence>
<dbReference type="SMART" id="SM00082">
    <property type="entry name" value="LRRCT"/>
    <property type="match status" value="1"/>
</dbReference>
<evidence type="ECO:0000256" key="3">
    <source>
        <dbReference type="ARBA" id="ARBA00022737"/>
    </source>
</evidence>
<dbReference type="Gene3D" id="3.80.10.10">
    <property type="entry name" value="Ribonuclease Inhibitor"/>
    <property type="match status" value="1"/>
</dbReference>
<dbReference type="InParanoid" id="A0A4W6FKP5"/>
<feature type="signal peptide" evidence="4">
    <location>
        <begin position="1"/>
        <end position="23"/>
    </location>
</feature>
<feature type="domain" description="LRRCT" evidence="5">
    <location>
        <begin position="110"/>
        <end position="162"/>
    </location>
</feature>
<dbReference type="PANTHER" id="PTHR24369:SF214">
    <property type="entry name" value="GLYCOPROTEIN V PLATELET"/>
    <property type="match status" value="1"/>
</dbReference>
<reference evidence="7" key="1">
    <citation type="submission" date="2015-09" db="EMBL/GenBank/DDBJ databases">
        <authorList>
            <person name="Sai Rama Sridatta P."/>
        </authorList>
    </citation>
    <scope>NUCLEOTIDE SEQUENCE [LARGE SCALE GENOMIC DNA]</scope>
</reference>
<proteinExistence type="predicted"/>
<evidence type="ECO:0000256" key="4">
    <source>
        <dbReference type="SAM" id="SignalP"/>
    </source>
</evidence>
<evidence type="ECO:0000313" key="7">
    <source>
        <dbReference type="Proteomes" id="UP000314980"/>
    </source>
</evidence>
<dbReference type="Ensembl" id="ENSLCAT00010052489.1">
    <property type="protein sequence ID" value="ENSLCAP00010051151.1"/>
    <property type="gene ID" value="ENSLCAG00010023824.1"/>
</dbReference>
<dbReference type="InterPro" id="IPR000483">
    <property type="entry name" value="Cys-rich_flank_reg_C"/>
</dbReference>
<name>A0A4W6FKP5_LATCA</name>
<dbReference type="InterPro" id="IPR050541">
    <property type="entry name" value="LRR_TM_domain-containing"/>
</dbReference>
<dbReference type="InterPro" id="IPR032675">
    <property type="entry name" value="LRR_dom_sf"/>
</dbReference>
<organism evidence="6 7">
    <name type="scientific">Lates calcarifer</name>
    <name type="common">Barramundi</name>
    <name type="synonym">Holocentrus calcarifer</name>
    <dbReference type="NCBI Taxonomy" id="8187"/>
    <lineage>
        <taxon>Eukaryota</taxon>
        <taxon>Metazoa</taxon>
        <taxon>Chordata</taxon>
        <taxon>Craniata</taxon>
        <taxon>Vertebrata</taxon>
        <taxon>Euteleostomi</taxon>
        <taxon>Actinopterygii</taxon>
        <taxon>Neopterygii</taxon>
        <taxon>Teleostei</taxon>
        <taxon>Neoteleostei</taxon>
        <taxon>Acanthomorphata</taxon>
        <taxon>Carangaria</taxon>
        <taxon>Carangaria incertae sedis</taxon>
        <taxon>Centropomidae</taxon>
        <taxon>Lates</taxon>
    </lineage>
</organism>
<dbReference type="GO" id="GO:0005886">
    <property type="term" value="C:plasma membrane"/>
    <property type="evidence" value="ECO:0007669"/>
    <property type="project" value="TreeGrafter"/>
</dbReference>
<feature type="chain" id="PRO_5021291274" description="LRRCT domain-containing protein" evidence="4">
    <location>
        <begin position="24"/>
        <end position="233"/>
    </location>
</feature>
<keyword evidence="7" id="KW-1185">Reference proteome</keyword>
<dbReference type="Proteomes" id="UP000314980">
    <property type="component" value="Unassembled WGS sequence"/>
</dbReference>
<keyword evidence="1" id="KW-0433">Leucine-rich repeat</keyword>
<dbReference type="STRING" id="8187.ENSLCAP00010051151"/>